<dbReference type="Gene3D" id="2.60.40.420">
    <property type="entry name" value="Cupredoxins - blue copper proteins"/>
    <property type="match status" value="1"/>
</dbReference>
<dbReference type="PANTHER" id="PTHR34662">
    <property type="entry name" value="OS04G0422700 PROTEIN"/>
    <property type="match status" value="1"/>
</dbReference>
<comment type="caution">
    <text evidence="3">The sequence shown here is derived from an EMBL/GenBank/DDBJ whole genome shotgun (WGS) entry which is preliminary data.</text>
</comment>
<evidence type="ECO:0000256" key="1">
    <source>
        <dbReference type="SAM" id="MobiDB-lite"/>
    </source>
</evidence>
<dbReference type="AlphaFoldDB" id="A0A8S0VJD9"/>
<evidence type="ECO:0000313" key="4">
    <source>
        <dbReference type="Proteomes" id="UP000594638"/>
    </source>
</evidence>
<reference evidence="3 4" key="1">
    <citation type="submission" date="2019-12" db="EMBL/GenBank/DDBJ databases">
        <authorList>
            <person name="Alioto T."/>
            <person name="Alioto T."/>
            <person name="Gomez Garrido J."/>
        </authorList>
    </citation>
    <scope>NUCLEOTIDE SEQUENCE [LARGE SCALE GENOMIC DNA]</scope>
</reference>
<accession>A0A8S0VJD9</accession>
<gene>
    <name evidence="3" type="ORF">OLEA9_A041110</name>
</gene>
<dbReference type="EMBL" id="CACTIH010009793">
    <property type="protein sequence ID" value="CAA3033038.1"/>
    <property type="molecule type" value="Genomic_DNA"/>
</dbReference>
<dbReference type="SUPFAM" id="SSF49503">
    <property type="entry name" value="Cupredoxins"/>
    <property type="match status" value="1"/>
</dbReference>
<protein>
    <submittedName>
        <fullName evidence="3">Uncharacterized protein</fullName>
    </submittedName>
</protein>
<feature type="chain" id="PRO_5035803403" evidence="2">
    <location>
        <begin position="26"/>
        <end position="265"/>
    </location>
</feature>
<organism evidence="3 4">
    <name type="scientific">Olea europaea subsp. europaea</name>
    <dbReference type="NCBI Taxonomy" id="158383"/>
    <lineage>
        <taxon>Eukaryota</taxon>
        <taxon>Viridiplantae</taxon>
        <taxon>Streptophyta</taxon>
        <taxon>Embryophyta</taxon>
        <taxon>Tracheophyta</taxon>
        <taxon>Spermatophyta</taxon>
        <taxon>Magnoliopsida</taxon>
        <taxon>eudicotyledons</taxon>
        <taxon>Gunneridae</taxon>
        <taxon>Pentapetalae</taxon>
        <taxon>asterids</taxon>
        <taxon>lamiids</taxon>
        <taxon>Lamiales</taxon>
        <taxon>Oleaceae</taxon>
        <taxon>Oleeae</taxon>
        <taxon>Olea</taxon>
    </lineage>
</organism>
<feature type="compositionally biased region" description="Pro residues" evidence="1">
    <location>
        <begin position="148"/>
        <end position="159"/>
    </location>
</feature>
<dbReference type="Gramene" id="OE9A041110T1">
    <property type="protein sequence ID" value="OE9A041110C1"/>
    <property type="gene ID" value="OE9A041110"/>
</dbReference>
<dbReference type="OrthoDB" id="10259572at2759"/>
<dbReference type="Proteomes" id="UP000594638">
    <property type="component" value="Unassembled WGS sequence"/>
</dbReference>
<feature type="region of interest" description="Disordered" evidence="1">
    <location>
        <begin position="179"/>
        <end position="210"/>
    </location>
</feature>
<feature type="signal peptide" evidence="2">
    <location>
        <begin position="1"/>
        <end position="25"/>
    </location>
</feature>
<sequence>MGFSSMLIFFYFVVTLLLQFQLSESATVVVDGVSEWRNPQVQVGDAVIFQHKYRYNLYIFQNQNAFSLCNFSQATLLTKPNSTSYTNCSILYYKCYNLLFFFCDFFLKFKWHTSRPGFFYFSFNNGSNKACLEGQKLTVKVTLSAPPNASPELPPPTAAPPLSSGGVVASSPAFPWPFQPRENASPSPAPSTVELPGGDTSPTAPDKEGIPFINSNPAVPLPAGEVDSATIRPLPTNGDHARQVLGFSFFRRALSLSCPILLMMV</sequence>
<name>A0A8S0VJD9_OLEEU</name>
<keyword evidence="2" id="KW-0732">Signal</keyword>
<keyword evidence="4" id="KW-1185">Reference proteome</keyword>
<evidence type="ECO:0000256" key="2">
    <source>
        <dbReference type="SAM" id="SignalP"/>
    </source>
</evidence>
<dbReference type="InterPro" id="IPR008972">
    <property type="entry name" value="Cupredoxin"/>
</dbReference>
<dbReference type="PANTHER" id="PTHR34662:SF3">
    <property type="entry name" value="OS04G0422700 PROTEIN"/>
    <property type="match status" value="1"/>
</dbReference>
<proteinExistence type="predicted"/>
<evidence type="ECO:0000313" key="3">
    <source>
        <dbReference type="EMBL" id="CAA3033038.1"/>
    </source>
</evidence>
<feature type="region of interest" description="Disordered" evidence="1">
    <location>
        <begin position="146"/>
        <end position="166"/>
    </location>
</feature>